<evidence type="ECO:0000313" key="2">
    <source>
        <dbReference type="EMBL" id="MCB5200364.1"/>
    </source>
</evidence>
<accession>A0ABS8BXE0</accession>
<feature type="chain" id="PRO_5046387131" evidence="1">
    <location>
        <begin position="21"/>
        <end position="467"/>
    </location>
</feature>
<organism evidence="2 3">
    <name type="scientific">Loktanella gaetbuli</name>
    <dbReference type="NCBI Taxonomy" id="2881335"/>
    <lineage>
        <taxon>Bacteria</taxon>
        <taxon>Pseudomonadati</taxon>
        <taxon>Pseudomonadota</taxon>
        <taxon>Alphaproteobacteria</taxon>
        <taxon>Rhodobacterales</taxon>
        <taxon>Roseobacteraceae</taxon>
        <taxon>Loktanella</taxon>
    </lineage>
</organism>
<dbReference type="EMBL" id="JAJATZ010000007">
    <property type="protein sequence ID" value="MCB5200364.1"/>
    <property type="molecule type" value="Genomic_DNA"/>
</dbReference>
<keyword evidence="1" id="KW-0732">Signal</keyword>
<comment type="caution">
    <text evidence="2">The sequence shown here is derived from an EMBL/GenBank/DDBJ whole genome shotgun (WGS) entry which is preliminary data.</text>
</comment>
<feature type="signal peptide" evidence="1">
    <location>
        <begin position="1"/>
        <end position="20"/>
    </location>
</feature>
<protein>
    <submittedName>
        <fullName evidence="2">Uncharacterized protein</fullName>
    </submittedName>
</protein>
<dbReference type="SUPFAM" id="SSF51126">
    <property type="entry name" value="Pectin lyase-like"/>
    <property type="match status" value="1"/>
</dbReference>
<proteinExistence type="predicted"/>
<sequence length="467" mass="46640">MFRTLMTSVAAAALATPLLAAVHAPLVVSTDAATGPGSLSEALAQASAATTPTTILITTEGDIALDATATYDGAAPLTLIGRGQTLMANGDFTLLAIAQGADVTIHALNFTGPGGFDIANQSTGTPGKGIYVGVPQDATGTVTLTLQDVTVRDVAGHGIHLSDCSLADACGAGAGGGGDGSAASISVILNGVTVENAGHGSFDSDGVRVDERGDGDITFHASASRFISVGADGVELDEGDAGDVRVTSIDNHYDLNGNYCDPAVVASFLPDPDEGEFEPGVLAEADAPGPVTGSPDDRCIEREVDLHDDGSVAEYAFGIDLDDGFDVDEAGDGSIIATLTGGQIMNNTDEGLDFDEAGAGDITLTLVGALAEGNTDDAIKLSEEDAGDVTVVATAITARANGGKGVVLEEADAGDLALTGVDLSTEANDDSDDTGLELVQEDAGAGSATLIRANLSDGMDLDGVTLP</sequence>
<dbReference type="Proteomes" id="UP001138961">
    <property type="component" value="Unassembled WGS sequence"/>
</dbReference>
<dbReference type="SMART" id="SM00710">
    <property type="entry name" value="PbH1"/>
    <property type="match status" value="4"/>
</dbReference>
<keyword evidence="3" id="KW-1185">Reference proteome</keyword>
<dbReference type="InterPro" id="IPR006626">
    <property type="entry name" value="PbH1"/>
</dbReference>
<dbReference type="InterPro" id="IPR011050">
    <property type="entry name" value="Pectin_lyase_fold/virulence"/>
</dbReference>
<dbReference type="RefSeq" id="WP_226748902.1">
    <property type="nucleotide sequence ID" value="NZ_JAJATZ010000007.1"/>
</dbReference>
<evidence type="ECO:0000313" key="3">
    <source>
        <dbReference type="Proteomes" id="UP001138961"/>
    </source>
</evidence>
<gene>
    <name evidence="2" type="ORF">LGQ03_14035</name>
</gene>
<reference evidence="2" key="1">
    <citation type="submission" date="2021-10" db="EMBL/GenBank/DDBJ databases">
        <title>Loktanella gaetbuli sp. nov., isolated from a tidal flat.</title>
        <authorList>
            <person name="Park S."/>
            <person name="Yoon J.-H."/>
        </authorList>
    </citation>
    <scope>NUCLEOTIDE SEQUENCE</scope>
    <source>
        <strain evidence="2">TSTF-M6</strain>
    </source>
</reference>
<evidence type="ECO:0000256" key="1">
    <source>
        <dbReference type="SAM" id="SignalP"/>
    </source>
</evidence>
<name>A0ABS8BXE0_9RHOB</name>